<dbReference type="InterPro" id="IPR003533">
    <property type="entry name" value="Doublecortin_dom"/>
</dbReference>
<dbReference type="Gene3D" id="3.10.20.230">
    <property type="entry name" value="Doublecortin domain"/>
    <property type="match status" value="1"/>
</dbReference>
<dbReference type="InterPro" id="IPR035992">
    <property type="entry name" value="Ricin_B-like_lectins"/>
</dbReference>
<organism evidence="3 4">
    <name type="scientific">Alligator mississippiensis</name>
    <name type="common">American alligator</name>
    <dbReference type="NCBI Taxonomy" id="8496"/>
    <lineage>
        <taxon>Eukaryota</taxon>
        <taxon>Metazoa</taxon>
        <taxon>Chordata</taxon>
        <taxon>Craniata</taxon>
        <taxon>Vertebrata</taxon>
        <taxon>Euteleostomi</taxon>
        <taxon>Archelosauria</taxon>
        <taxon>Archosauria</taxon>
        <taxon>Crocodylia</taxon>
        <taxon>Alligatoridae</taxon>
        <taxon>Alligatorinae</taxon>
        <taxon>Alligator</taxon>
    </lineage>
</organism>
<dbReference type="STRING" id="8496.A0A151MC08"/>
<dbReference type="GO" id="GO:1902412">
    <property type="term" value="P:regulation of mitotic cytokinesis"/>
    <property type="evidence" value="ECO:0007669"/>
    <property type="project" value="InterPro"/>
</dbReference>
<dbReference type="Gene3D" id="2.80.10.50">
    <property type="match status" value="1"/>
</dbReference>
<evidence type="ECO:0000259" key="2">
    <source>
        <dbReference type="PROSITE" id="PS50309"/>
    </source>
</evidence>
<feature type="domain" description="Doublecortin" evidence="2">
    <location>
        <begin position="103"/>
        <end position="151"/>
    </location>
</feature>
<dbReference type="eggNOG" id="ENOG502QW8Q">
    <property type="taxonomic scope" value="Eukaryota"/>
</dbReference>
<sequence length="967" mass="110139">MWPVLPNGELNEAFDWPIEGLLIPNSPSLKKPAGMKSDWLMPVRLRVLRNGDMDKSRAVTIIVPDLTTVLSRQNINAKKRQKTKENQKMHPDEDSGMDIYRIEFQHFLERCTTMLNLCTAAQRLFTEKGMEIFILKDLERDQLVYVSGGEQWTDPHLTMAQHKKRLLLNNLAVDISAIHAYCIMRSPESLVLEVRSNIVLGAKLSVDRFVTALEEEKLTEDLEENQTEENDGNKDYSDQYPDSHSKSHLKTDAWYMKYKYKWQENSPNFDEYDNSLKATDQELFEDVELFQKCRPQPKLITEFQKGHRQKFEFRDQQTIAILPDLVLGVNDSDIHAGTKVVLVEKKPDDTNQRWIWREYDRTFHLMRDPTLVLAVSMPSTQPTYSKSAVEMKGCAVVLQKYKEHSNGAANQKWHYTGNTGVFSAFYSTVLGQEITAANHASVCTFSATNKEKIDQPIHVMVSKLASSKKFAEGYYFLSPSKKQKVMICLACARTIRGKTELKKLPPGSMFFCASGETSCSSLGPFKYVKVTKTDLSTLEAEITLSHLKEVLASLHTEVSVQTISEKISAVMNQKAVKIIAYRNGAGYRNGQLIIASTFPMLLTICTRQLDLTRKACKLYTSDGTLILPLPDLVAWAVSKCFRQSVSDKCEETTAMEDKQMEKEKIKLALCLATPESLNMIDDSLLTNILRKPFEIWVSCGEPFLPLNALQKVEKQEKQNWFEKDRILAELNTMKHKMRQLQGRRITASKPAVLVPTKSAIQPIVVEGGWTEKNQEEMKLLENIQHTETQFSEVQALQFKRSSPFSPKLLSGNRRCLYNQPAAKRVWAYLNGYKPKQGVYAWGKTIAELLDNCTMWLNMQQPAKALYTPDGELLQTWDEIDRDMVLCVSAGKPFMTREAIKQQVEVRAIYARIQKQQGPDATNIVVSPSKISKSQLSLKNIFPAAKETLSPKHPVRFWLLVAVLITTR</sequence>
<dbReference type="Proteomes" id="UP000050525">
    <property type="component" value="Unassembled WGS sequence"/>
</dbReference>
<dbReference type="PANTHER" id="PTHR46302:SF3">
    <property type="entry name" value="DOUBLECORTIN DOMAIN-CONTAINING PROTEIN 1"/>
    <property type="match status" value="1"/>
</dbReference>
<gene>
    <name evidence="3" type="primary">DCDC5-1</name>
    <name evidence="3" type="ORF">Y1Q_0000602</name>
</gene>
<feature type="region of interest" description="Disordered" evidence="1">
    <location>
        <begin position="219"/>
        <end position="246"/>
    </location>
</feature>
<dbReference type="CDD" id="cd17159">
    <property type="entry name" value="DCX4_DCDC5"/>
    <property type="match status" value="1"/>
</dbReference>
<evidence type="ECO:0000256" key="1">
    <source>
        <dbReference type="SAM" id="MobiDB-lite"/>
    </source>
</evidence>
<keyword evidence="4" id="KW-1185">Reference proteome</keyword>
<dbReference type="PANTHER" id="PTHR46302">
    <property type="entry name" value="DOUBLECORTIN DOMAIN-CONTAINING PROTEIN 1"/>
    <property type="match status" value="1"/>
</dbReference>
<dbReference type="Pfam" id="PF24478">
    <property type="entry name" value="DCX2_DCDC1"/>
    <property type="match status" value="1"/>
</dbReference>
<proteinExistence type="predicted"/>
<dbReference type="AlphaFoldDB" id="A0A151MC08"/>
<comment type="caution">
    <text evidence="3">The sequence shown here is derived from an EMBL/GenBank/DDBJ whole genome shotgun (WGS) entry which is preliminary data.</text>
</comment>
<dbReference type="GO" id="GO:0035556">
    <property type="term" value="P:intracellular signal transduction"/>
    <property type="evidence" value="ECO:0007669"/>
    <property type="project" value="InterPro"/>
</dbReference>
<evidence type="ECO:0000313" key="3">
    <source>
        <dbReference type="EMBL" id="KYO21950.1"/>
    </source>
</evidence>
<feature type="compositionally biased region" description="Acidic residues" evidence="1">
    <location>
        <begin position="221"/>
        <end position="230"/>
    </location>
</feature>
<dbReference type="EMBL" id="AKHW03006283">
    <property type="protein sequence ID" value="KYO21950.1"/>
    <property type="molecule type" value="Genomic_DNA"/>
</dbReference>
<feature type="compositionally biased region" description="Basic and acidic residues" evidence="1">
    <location>
        <begin position="231"/>
        <end position="246"/>
    </location>
</feature>
<evidence type="ECO:0000313" key="4">
    <source>
        <dbReference type="Proteomes" id="UP000050525"/>
    </source>
</evidence>
<dbReference type="InterPro" id="IPR056415">
    <property type="entry name" value="DCX2_DCDC1"/>
</dbReference>
<dbReference type="GO" id="GO:0030496">
    <property type="term" value="C:midbody"/>
    <property type="evidence" value="ECO:0007669"/>
    <property type="project" value="TreeGrafter"/>
</dbReference>
<name>A0A151MC08_ALLMI</name>
<dbReference type="SUPFAM" id="SSF50370">
    <property type="entry name" value="Ricin B-like lectins"/>
    <property type="match status" value="1"/>
</dbReference>
<protein>
    <submittedName>
        <fullName evidence="3">Doublecortin domain-containing protein 5 isoform B</fullName>
    </submittedName>
</protein>
<dbReference type="CDD" id="cd17158">
    <property type="entry name" value="DCX3_DCDC5"/>
    <property type="match status" value="1"/>
</dbReference>
<dbReference type="PROSITE" id="PS50231">
    <property type="entry name" value="RICIN_B_LECTIN"/>
    <property type="match status" value="1"/>
</dbReference>
<dbReference type="InterPro" id="IPR043188">
    <property type="entry name" value="DCDC1"/>
</dbReference>
<accession>A0A151MC08</accession>
<dbReference type="PROSITE" id="PS50309">
    <property type="entry name" value="DC"/>
    <property type="match status" value="1"/>
</dbReference>
<dbReference type="InterPro" id="IPR036572">
    <property type="entry name" value="Doublecortin_dom_sf"/>
</dbReference>
<dbReference type="SUPFAM" id="SSF89837">
    <property type="entry name" value="Doublecortin (DC)"/>
    <property type="match status" value="3"/>
</dbReference>
<reference evidence="3 4" key="1">
    <citation type="journal article" date="2012" name="Genome Biol.">
        <title>Sequencing three crocodilian genomes to illuminate the evolution of archosaurs and amniotes.</title>
        <authorList>
            <person name="St John J.A."/>
            <person name="Braun E.L."/>
            <person name="Isberg S.R."/>
            <person name="Miles L.G."/>
            <person name="Chong A.Y."/>
            <person name="Gongora J."/>
            <person name="Dalzell P."/>
            <person name="Moran C."/>
            <person name="Bed'hom B."/>
            <person name="Abzhanov A."/>
            <person name="Burgess S.C."/>
            <person name="Cooksey A.M."/>
            <person name="Castoe T.A."/>
            <person name="Crawford N.G."/>
            <person name="Densmore L.D."/>
            <person name="Drew J.C."/>
            <person name="Edwards S.V."/>
            <person name="Faircloth B.C."/>
            <person name="Fujita M.K."/>
            <person name="Greenwold M.J."/>
            <person name="Hoffmann F.G."/>
            <person name="Howard J.M."/>
            <person name="Iguchi T."/>
            <person name="Janes D.E."/>
            <person name="Khan S.Y."/>
            <person name="Kohno S."/>
            <person name="de Koning A.J."/>
            <person name="Lance S.L."/>
            <person name="McCarthy F.M."/>
            <person name="McCormack J.E."/>
            <person name="Merchant M.E."/>
            <person name="Peterson D.G."/>
            <person name="Pollock D.D."/>
            <person name="Pourmand N."/>
            <person name="Raney B.J."/>
            <person name="Roessler K.A."/>
            <person name="Sanford J.R."/>
            <person name="Sawyer R.H."/>
            <person name="Schmidt C.J."/>
            <person name="Triplett E.W."/>
            <person name="Tuberville T.D."/>
            <person name="Venegas-Anaya M."/>
            <person name="Howard J.T."/>
            <person name="Jarvis E.D."/>
            <person name="Guillette L.J.Jr."/>
            <person name="Glenn T.C."/>
            <person name="Green R.E."/>
            <person name="Ray D.A."/>
        </authorList>
    </citation>
    <scope>NUCLEOTIDE SEQUENCE [LARGE SCALE GENOMIC DNA]</scope>
    <source>
        <strain evidence="3">KSC_2009_1</strain>
    </source>
</reference>
<dbReference type="GO" id="GO:0008017">
    <property type="term" value="F:microtubule binding"/>
    <property type="evidence" value="ECO:0007669"/>
    <property type="project" value="InterPro"/>
</dbReference>